<feature type="domain" description="Competence protein CoiA-like N-terminal" evidence="2">
    <location>
        <begin position="23"/>
        <end position="57"/>
    </location>
</feature>
<name>A0A2T0G026_STRAP</name>
<evidence type="ECO:0000313" key="4">
    <source>
        <dbReference type="Proteomes" id="UP000238573"/>
    </source>
</evidence>
<organism evidence="3 4">
    <name type="scientific">Streptococcus anginosus</name>
    <dbReference type="NCBI Taxonomy" id="1328"/>
    <lineage>
        <taxon>Bacteria</taxon>
        <taxon>Bacillati</taxon>
        <taxon>Bacillota</taxon>
        <taxon>Bacilli</taxon>
        <taxon>Lactobacillales</taxon>
        <taxon>Streptococcaceae</taxon>
        <taxon>Streptococcus</taxon>
        <taxon>Streptococcus anginosus group</taxon>
    </lineage>
</organism>
<dbReference type="Pfam" id="PF25164">
    <property type="entry name" value="CoiA_N"/>
    <property type="match status" value="1"/>
</dbReference>
<dbReference type="InterPro" id="IPR057253">
    <property type="entry name" value="CoiA-like_N"/>
</dbReference>
<dbReference type="EMBL" id="PVSZ01000016">
    <property type="protein sequence ID" value="PRT69398.1"/>
    <property type="molecule type" value="Genomic_DNA"/>
</dbReference>
<dbReference type="PIRSF" id="PIRSF007487">
    <property type="entry name" value="Competence-induced_CoiA_bac"/>
    <property type="match status" value="1"/>
</dbReference>
<evidence type="ECO:0000259" key="1">
    <source>
        <dbReference type="Pfam" id="PF06054"/>
    </source>
</evidence>
<dbReference type="Pfam" id="PF06054">
    <property type="entry name" value="CoiA_nuc"/>
    <property type="match status" value="1"/>
</dbReference>
<sequence length="343" mass="40744">MLMACQENGKMLNAVEDTVNPLDRFLCPACKEAVRFKNGKVMRSHFAHISLKNCHFSTENESAEHLNLKTALFTWARKSNHAIQVEAYLPELQQIADLLVEKQIALEVQCSSLSQKRLKERTDSYRQHGYRVLWLLGKKLWLKDSLTNLQKDFLYFSQNMGFHLWELDEQQQLLRLKYLIHEDLHGKVQYKEKNFAFGKGNLLDIFRQPFCNQEMTSFLAKEDKNICRYVRQQLYYQQPKWMKWQAELYQTGDNLLTKTASDFYPQVQPVRSSSFCQIFQDLTPYYQQFSAYYEKEKNKNLQILYPPAFYAKIFGNIYDRIGRTEEILWQNKEMKLKKNTLGT</sequence>
<reference evidence="3 4" key="1">
    <citation type="journal article" date="1993" name="J. Dent. Res.">
        <title>The isolation and characterization of milleri group streptococci from dental periapical abscesses.</title>
        <authorList>
            <person name="Fisher L.E."/>
            <person name="Russell R.R."/>
        </authorList>
    </citation>
    <scope>NUCLEOTIDE SEQUENCE [LARGE SCALE GENOMIC DNA]</scope>
    <source>
        <strain evidence="3 4">OUP21</strain>
    </source>
</reference>
<feature type="domain" description="Competence protein CoiA nuclease-like" evidence="1">
    <location>
        <begin position="61"/>
        <end position="181"/>
    </location>
</feature>
<proteinExistence type="predicted"/>
<accession>A0A2T0G026</accession>
<dbReference type="RefSeq" id="WP_106384637.1">
    <property type="nucleotide sequence ID" value="NZ_PVSZ01000016.1"/>
</dbReference>
<dbReference type="InterPro" id="IPR010330">
    <property type="entry name" value="CoiA_nuc"/>
</dbReference>
<dbReference type="Proteomes" id="UP000238573">
    <property type="component" value="Unassembled WGS sequence"/>
</dbReference>
<evidence type="ECO:0000259" key="2">
    <source>
        <dbReference type="Pfam" id="PF25164"/>
    </source>
</evidence>
<protein>
    <submittedName>
        <fullName evidence="3">Competence protein CoiA</fullName>
    </submittedName>
</protein>
<dbReference type="AlphaFoldDB" id="A0A2T0G026"/>
<evidence type="ECO:0000313" key="3">
    <source>
        <dbReference type="EMBL" id="PRT69398.1"/>
    </source>
</evidence>
<gene>
    <name evidence="3" type="ORF">C6A27_08395</name>
</gene>
<comment type="caution">
    <text evidence="3">The sequence shown here is derived from an EMBL/GenBank/DDBJ whole genome shotgun (WGS) entry which is preliminary data.</text>
</comment>
<dbReference type="InterPro" id="IPR021176">
    <property type="entry name" value="Competence-induced_CoiA"/>
</dbReference>